<evidence type="ECO:0000256" key="1">
    <source>
        <dbReference type="ARBA" id="ARBA00004141"/>
    </source>
</evidence>
<gene>
    <name evidence="8" type="ORF">GCM10022222_36420</name>
</gene>
<feature type="transmembrane region" description="Helical" evidence="6">
    <location>
        <begin position="31"/>
        <end position="48"/>
    </location>
</feature>
<organism evidence="8 9">
    <name type="scientific">Amycolatopsis ultiminotia</name>
    <dbReference type="NCBI Taxonomy" id="543629"/>
    <lineage>
        <taxon>Bacteria</taxon>
        <taxon>Bacillati</taxon>
        <taxon>Actinomycetota</taxon>
        <taxon>Actinomycetes</taxon>
        <taxon>Pseudonocardiales</taxon>
        <taxon>Pseudonocardiaceae</taxon>
        <taxon>Amycolatopsis</taxon>
    </lineage>
</organism>
<evidence type="ECO:0000256" key="3">
    <source>
        <dbReference type="ARBA" id="ARBA00022989"/>
    </source>
</evidence>
<keyword evidence="3 6" id="KW-1133">Transmembrane helix</keyword>
<dbReference type="InterPro" id="IPR000412">
    <property type="entry name" value="ABC_2_transport"/>
</dbReference>
<sequence length="284" mass="30177">MTASAQGAAARTGIRRGLIEFRQQWTNREDLFAQLVFLGLVFGALLFMRGSQLPGTSFSLGSATVPGVLGAGIVFNGLSGIAGTLITDREDGTLLRAKATPHGMLGYLVGKITTFSLTQVAGIVVLLVPALILFDGLAPDGAWSLLHLLWVLALGLIATMPLGAVIGSLLRDSRMMALVMLPMAGLTAISGIFYPITALPAWLQDVGQVFPMYWLGLGMRSSLLPEEAVVAEIGQSWRLPATLGVLLAWAVLGMTLAPVVLRRMARRESGSSVAARRERALQRV</sequence>
<feature type="domain" description="ABC transmembrane type-2" evidence="7">
    <location>
        <begin position="29"/>
        <end position="264"/>
    </location>
</feature>
<name>A0ABP6WEM3_9PSEU</name>
<dbReference type="InterPro" id="IPR051784">
    <property type="entry name" value="Nod_factor_ABC_transporter"/>
</dbReference>
<feature type="transmembrane region" description="Helical" evidence="6">
    <location>
        <begin position="241"/>
        <end position="261"/>
    </location>
</feature>
<evidence type="ECO:0000313" key="9">
    <source>
        <dbReference type="Proteomes" id="UP001500689"/>
    </source>
</evidence>
<feature type="transmembrane region" description="Helical" evidence="6">
    <location>
        <begin position="108"/>
        <end position="134"/>
    </location>
</feature>
<keyword evidence="5" id="KW-0046">Antibiotic resistance</keyword>
<feature type="transmembrane region" description="Helical" evidence="6">
    <location>
        <begin position="68"/>
        <end position="87"/>
    </location>
</feature>
<protein>
    <recommendedName>
        <fullName evidence="6">Transport permease protein</fullName>
    </recommendedName>
</protein>
<dbReference type="PROSITE" id="PS51012">
    <property type="entry name" value="ABC_TM2"/>
    <property type="match status" value="1"/>
</dbReference>
<dbReference type="InterPro" id="IPR013525">
    <property type="entry name" value="ABC2_TM"/>
</dbReference>
<dbReference type="PANTHER" id="PTHR43229">
    <property type="entry name" value="NODULATION PROTEIN J"/>
    <property type="match status" value="1"/>
</dbReference>
<reference evidence="9" key="1">
    <citation type="journal article" date="2019" name="Int. J. Syst. Evol. Microbiol.">
        <title>The Global Catalogue of Microorganisms (GCM) 10K type strain sequencing project: providing services to taxonomists for standard genome sequencing and annotation.</title>
        <authorList>
            <consortium name="The Broad Institute Genomics Platform"/>
            <consortium name="The Broad Institute Genome Sequencing Center for Infectious Disease"/>
            <person name="Wu L."/>
            <person name="Ma J."/>
        </authorList>
    </citation>
    <scope>NUCLEOTIDE SEQUENCE [LARGE SCALE GENOMIC DNA]</scope>
    <source>
        <strain evidence="9">JCM 16898</strain>
    </source>
</reference>
<evidence type="ECO:0000256" key="4">
    <source>
        <dbReference type="ARBA" id="ARBA00023136"/>
    </source>
</evidence>
<proteinExistence type="inferred from homology"/>
<keyword evidence="2 6" id="KW-0812">Transmembrane</keyword>
<dbReference type="InterPro" id="IPR047817">
    <property type="entry name" value="ABC2_TM_bact-type"/>
</dbReference>
<dbReference type="Proteomes" id="UP001500689">
    <property type="component" value="Unassembled WGS sequence"/>
</dbReference>
<evidence type="ECO:0000313" key="8">
    <source>
        <dbReference type="EMBL" id="GAA3549492.1"/>
    </source>
</evidence>
<evidence type="ECO:0000256" key="5">
    <source>
        <dbReference type="ARBA" id="ARBA00023251"/>
    </source>
</evidence>
<comment type="caution">
    <text evidence="8">The sequence shown here is derived from an EMBL/GenBank/DDBJ whole genome shotgun (WGS) entry which is preliminary data.</text>
</comment>
<dbReference type="EMBL" id="BAAAZN010000007">
    <property type="protein sequence ID" value="GAA3549492.1"/>
    <property type="molecule type" value="Genomic_DNA"/>
</dbReference>
<dbReference type="Pfam" id="PF01061">
    <property type="entry name" value="ABC2_membrane"/>
    <property type="match status" value="1"/>
</dbReference>
<feature type="transmembrane region" description="Helical" evidence="6">
    <location>
        <begin position="177"/>
        <end position="203"/>
    </location>
</feature>
<dbReference type="PIRSF" id="PIRSF006648">
    <property type="entry name" value="DrrB"/>
    <property type="match status" value="1"/>
</dbReference>
<evidence type="ECO:0000259" key="7">
    <source>
        <dbReference type="PROSITE" id="PS51012"/>
    </source>
</evidence>
<keyword evidence="9" id="KW-1185">Reference proteome</keyword>
<accession>A0ABP6WEM3</accession>
<comment type="subcellular location">
    <subcellularLocation>
        <location evidence="6">Cell membrane</location>
        <topology evidence="6">Multi-pass membrane protein</topology>
    </subcellularLocation>
    <subcellularLocation>
        <location evidence="1">Membrane</location>
        <topology evidence="1">Multi-pass membrane protein</topology>
    </subcellularLocation>
</comment>
<feature type="transmembrane region" description="Helical" evidence="6">
    <location>
        <begin position="146"/>
        <end position="170"/>
    </location>
</feature>
<keyword evidence="6" id="KW-1003">Cell membrane</keyword>
<keyword evidence="4 6" id="KW-0472">Membrane</keyword>
<keyword evidence="6" id="KW-0813">Transport</keyword>
<comment type="similarity">
    <text evidence="6">Belongs to the ABC-2 integral membrane protein family.</text>
</comment>
<dbReference type="PANTHER" id="PTHR43229:SF2">
    <property type="entry name" value="NODULATION PROTEIN J"/>
    <property type="match status" value="1"/>
</dbReference>
<dbReference type="RefSeq" id="WP_344861258.1">
    <property type="nucleotide sequence ID" value="NZ_BAAAZN010000007.1"/>
</dbReference>
<evidence type="ECO:0000256" key="6">
    <source>
        <dbReference type="RuleBase" id="RU361157"/>
    </source>
</evidence>
<evidence type="ECO:0000256" key="2">
    <source>
        <dbReference type="ARBA" id="ARBA00022692"/>
    </source>
</evidence>